<dbReference type="EMBL" id="MU069557">
    <property type="protein sequence ID" value="KAF5839042.1"/>
    <property type="molecule type" value="Genomic_DNA"/>
</dbReference>
<keyword evidence="4" id="KW-1185">Reference proteome</keyword>
<evidence type="ECO:0000256" key="1">
    <source>
        <dbReference type="SAM" id="MobiDB-lite"/>
    </source>
</evidence>
<feature type="transmembrane region" description="Helical" evidence="2">
    <location>
        <begin position="710"/>
        <end position="729"/>
    </location>
</feature>
<gene>
    <name evidence="3" type="ORF">DUNSADRAFT_1739</name>
</gene>
<name>A0ABQ7GWQ8_DUNSA</name>
<proteinExistence type="predicted"/>
<feature type="compositionally biased region" description="Basic and acidic residues" evidence="1">
    <location>
        <begin position="99"/>
        <end position="108"/>
    </location>
</feature>
<feature type="transmembrane region" description="Helical" evidence="2">
    <location>
        <begin position="788"/>
        <end position="806"/>
    </location>
</feature>
<feature type="region of interest" description="Disordered" evidence="1">
    <location>
        <begin position="96"/>
        <end position="157"/>
    </location>
</feature>
<feature type="non-terminal residue" evidence="3">
    <location>
        <position position="1"/>
    </location>
</feature>
<accession>A0ABQ7GWQ8</accession>
<comment type="caution">
    <text evidence="3">The sequence shown here is derived from an EMBL/GenBank/DDBJ whole genome shotgun (WGS) entry which is preliminary data.</text>
</comment>
<evidence type="ECO:0000256" key="2">
    <source>
        <dbReference type="SAM" id="Phobius"/>
    </source>
</evidence>
<keyword evidence="2" id="KW-0812">Transmembrane</keyword>
<evidence type="ECO:0008006" key="5">
    <source>
        <dbReference type="Google" id="ProtNLM"/>
    </source>
</evidence>
<evidence type="ECO:0000313" key="4">
    <source>
        <dbReference type="Proteomes" id="UP000815325"/>
    </source>
</evidence>
<feature type="transmembrane region" description="Helical" evidence="2">
    <location>
        <begin position="736"/>
        <end position="759"/>
    </location>
</feature>
<feature type="region of interest" description="Disordered" evidence="1">
    <location>
        <begin position="572"/>
        <end position="628"/>
    </location>
</feature>
<reference evidence="3" key="1">
    <citation type="submission" date="2017-08" db="EMBL/GenBank/DDBJ databases">
        <authorList>
            <person name="Polle J.E."/>
            <person name="Barry K."/>
            <person name="Cushman J."/>
            <person name="Schmutz J."/>
            <person name="Tran D."/>
            <person name="Hathwaick L.T."/>
            <person name="Yim W.C."/>
            <person name="Jenkins J."/>
            <person name="Mckie-Krisberg Z.M."/>
            <person name="Prochnik S."/>
            <person name="Lindquist E."/>
            <person name="Dockter R.B."/>
            <person name="Adam C."/>
            <person name="Molina H."/>
            <person name="Bunkerborg J."/>
            <person name="Jin E."/>
            <person name="Buchheim M."/>
            <person name="Magnuson J."/>
        </authorList>
    </citation>
    <scope>NUCLEOTIDE SEQUENCE</scope>
    <source>
        <strain evidence="3">CCAP 19/18</strain>
    </source>
</reference>
<dbReference type="Proteomes" id="UP000815325">
    <property type="component" value="Unassembled WGS sequence"/>
</dbReference>
<evidence type="ECO:0000313" key="3">
    <source>
        <dbReference type="EMBL" id="KAF5839042.1"/>
    </source>
</evidence>
<feature type="transmembrane region" description="Helical" evidence="2">
    <location>
        <begin position="38"/>
        <end position="58"/>
    </location>
</feature>
<protein>
    <recommendedName>
        <fullName evidence="5">Very-long-chain (3R)-3-hydroxyacyl-CoA dehydratase</fullName>
    </recommendedName>
</protein>
<feature type="compositionally biased region" description="Polar residues" evidence="1">
    <location>
        <begin position="144"/>
        <end position="153"/>
    </location>
</feature>
<keyword evidence="2" id="KW-1133">Transmembrane helix</keyword>
<keyword evidence="2" id="KW-0472">Membrane</keyword>
<organism evidence="3 4">
    <name type="scientific">Dunaliella salina</name>
    <name type="common">Green alga</name>
    <name type="synonym">Protococcus salinus</name>
    <dbReference type="NCBI Taxonomy" id="3046"/>
    <lineage>
        <taxon>Eukaryota</taxon>
        <taxon>Viridiplantae</taxon>
        <taxon>Chlorophyta</taxon>
        <taxon>core chlorophytes</taxon>
        <taxon>Chlorophyceae</taxon>
        <taxon>CS clade</taxon>
        <taxon>Chlamydomonadales</taxon>
        <taxon>Dunaliellaceae</taxon>
        <taxon>Dunaliella</taxon>
    </lineage>
</organism>
<sequence>HTDDRCHEPRALGWTSRTSALFECLKLRRMLFKRESKTWAPLLMMVLIHAGVFSFSYLMGINGLPISISQGCSIHAACFCVFLAIYHSSTKAMPASETRASESAHAHASEAPAGNAMALAPTEQPPSAQKNQGEAAEWMEDDANAQSSQGTMNSSTIISTSSSHPLCFTQQHCRSTPLSSSLGSSKAVALRTRQEMHEHNAFVSKLSQSSKTAHFLQAAYRLAVKVDGDCHPDHVPRGAMADLQNRLQKYQRLIPAEPPAVRAGCVVIGFGSVPCSQGSVEDMKRETGAEAKEWALEHGLLLTDEVLSVQACRQSSWVSTSAGLQDGYSTQHSIFVRKPFLEISPSSPEEGASCAFDLTLIAQDPSHLELRGWSAAAGAPEEVQKRSLCLLATCNGEYVGVSVKQRSCISNGEWSGQVQVSLPAAMLATANLNPKVLVLELWASGSLVCSHSAVLLPVTGVLAELKEVVGSSCEDSSVFVRDLVVFLHFQAACSSVLEEGQHGHGAIGRTEGWPDPADNEVLLMREVGESLFEYSLESGMCTLAGLLQRVLASRPFPPSPACKWPDTFTPAAEQHVDSTPASQEQHDHVHHSPNAVCQEQQNERVRHSSDATPEPQPRRAEHSASPSRFPTPAALIAAATSCGKQAMLAAVSAWPETTQEEEFRAWKSLQNAGLAHSCCVIQVLLVGLGAPRRWYESEGWEGTAIVLEEVAYLYPVLPAYLLGALFIYRAGSYTELFVAAITALRAFSTLILGLGVVPIPPVFLPLLKWRFEVLVECLMWSAFEQVRMSWLIPLRILLTIGIGGFYQRSGVVSPYAQAILLNACCVLASKAIDNHFRHLYARAQSAKRVKAD</sequence>